<dbReference type="GO" id="GO:0016020">
    <property type="term" value="C:membrane"/>
    <property type="evidence" value="ECO:0007669"/>
    <property type="project" value="UniProtKB-SubCell"/>
</dbReference>
<comment type="caution">
    <text evidence="9">The sequence shown here is derived from an EMBL/GenBank/DDBJ whole genome shotgun (WGS) entry which is preliminary data.</text>
</comment>
<feature type="transmembrane region" description="Helical" evidence="6">
    <location>
        <begin position="348"/>
        <end position="365"/>
    </location>
</feature>
<proteinExistence type="inferred from homology"/>
<dbReference type="Proteomes" id="UP000284375">
    <property type="component" value="Unassembled WGS sequence"/>
</dbReference>
<protein>
    <recommendedName>
        <fullName evidence="11">Integral membrane protein</fullName>
    </recommendedName>
</protein>
<dbReference type="InterPro" id="IPR049326">
    <property type="entry name" value="Rhodopsin_dom_fungi"/>
</dbReference>
<feature type="transmembrane region" description="Helical" evidence="6">
    <location>
        <begin position="216"/>
        <end position="237"/>
    </location>
</feature>
<evidence type="ECO:0000313" key="10">
    <source>
        <dbReference type="Proteomes" id="UP000284375"/>
    </source>
</evidence>
<evidence type="ECO:0008006" key="11">
    <source>
        <dbReference type="Google" id="ProtNLM"/>
    </source>
</evidence>
<feature type="transmembrane region" description="Helical" evidence="6">
    <location>
        <begin position="295"/>
        <end position="317"/>
    </location>
</feature>
<feature type="transmembrane region" description="Helical" evidence="6">
    <location>
        <begin position="181"/>
        <end position="204"/>
    </location>
</feature>
<comment type="similarity">
    <text evidence="5">Belongs to the SAT4 family.</text>
</comment>
<dbReference type="AlphaFoldDB" id="A0A423V7T1"/>
<dbReference type="Pfam" id="PF20684">
    <property type="entry name" value="Fung_rhodopsin"/>
    <property type="match status" value="1"/>
</dbReference>
<evidence type="ECO:0000259" key="7">
    <source>
        <dbReference type="Pfam" id="PF20684"/>
    </source>
</evidence>
<organism evidence="9 10">
    <name type="scientific">Cytospora chrysosperma</name>
    <name type="common">Cytospora canker fungus</name>
    <name type="synonym">Sphaeria chrysosperma</name>
    <dbReference type="NCBI Taxonomy" id="252740"/>
    <lineage>
        <taxon>Eukaryota</taxon>
        <taxon>Fungi</taxon>
        <taxon>Dikarya</taxon>
        <taxon>Ascomycota</taxon>
        <taxon>Pezizomycotina</taxon>
        <taxon>Sordariomycetes</taxon>
        <taxon>Sordariomycetidae</taxon>
        <taxon>Diaporthales</taxon>
        <taxon>Cytosporaceae</taxon>
        <taxon>Cytospora</taxon>
    </lineage>
</organism>
<dbReference type="PANTHER" id="PTHR33048:SF47">
    <property type="entry name" value="INTEGRAL MEMBRANE PROTEIN-RELATED"/>
    <property type="match status" value="1"/>
</dbReference>
<name>A0A423V7T1_CYTCH</name>
<dbReference type="PANTHER" id="PTHR33048">
    <property type="entry name" value="PTH11-LIKE INTEGRAL MEMBRANE PROTEIN (AFU_ORTHOLOGUE AFUA_5G11245)"/>
    <property type="match status" value="1"/>
</dbReference>
<dbReference type="OrthoDB" id="5342292at2759"/>
<feature type="transmembrane region" description="Helical" evidence="6">
    <location>
        <begin position="417"/>
        <end position="442"/>
    </location>
</feature>
<evidence type="ECO:0000259" key="8">
    <source>
        <dbReference type="Pfam" id="PF23155"/>
    </source>
</evidence>
<dbReference type="InterPro" id="IPR052337">
    <property type="entry name" value="SAT4-like"/>
</dbReference>
<dbReference type="EMBL" id="LJZO01000107">
    <property type="protein sequence ID" value="ROV86835.1"/>
    <property type="molecule type" value="Genomic_DNA"/>
</dbReference>
<dbReference type="InterPro" id="IPR055481">
    <property type="entry name" value="DUF7053"/>
</dbReference>
<dbReference type="Pfam" id="PF23155">
    <property type="entry name" value="DUF7053"/>
    <property type="match status" value="1"/>
</dbReference>
<feature type="transmembrane region" description="Helical" evidence="6">
    <location>
        <begin position="377"/>
        <end position="397"/>
    </location>
</feature>
<evidence type="ECO:0000313" key="9">
    <source>
        <dbReference type="EMBL" id="ROV86835.1"/>
    </source>
</evidence>
<evidence type="ECO:0000256" key="5">
    <source>
        <dbReference type="ARBA" id="ARBA00038359"/>
    </source>
</evidence>
<evidence type="ECO:0000256" key="2">
    <source>
        <dbReference type="ARBA" id="ARBA00022692"/>
    </source>
</evidence>
<keyword evidence="3 6" id="KW-1133">Transmembrane helix</keyword>
<keyword evidence="10" id="KW-1185">Reference proteome</keyword>
<gene>
    <name evidence="9" type="ORF">VSDG_10182</name>
</gene>
<evidence type="ECO:0000256" key="1">
    <source>
        <dbReference type="ARBA" id="ARBA00004141"/>
    </source>
</evidence>
<reference evidence="9 10" key="1">
    <citation type="submission" date="2015-09" db="EMBL/GenBank/DDBJ databases">
        <title>Host preference determinants of Valsa canker pathogens revealed by comparative genomics.</title>
        <authorList>
            <person name="Yin Z."/>
            <person name="Huang L."/>
        </authorList>
    </citation>
    <scope>NUCLEOTIDE SEQUENCE [LARGE SCALE GENOMIC DNA]</scope>
    <source>
        <strain evidence="9 10">YSFL</strain>
    </source>
</reference>
<keyword evidence="4 6" id="KW-0472">Membrane</keyword>
<feature type="domain" description="Rhodopsin" evidence="7">
    <location>
        <begin position="199"/>
        <end position="438"/>
    </location>
</feature>
<evidence type="ECO:0000256" key="6">
    <source>
        <dbReference type="SAM" id="Phobius"/>
    </source>
</evidence>
<dbReference type="STRING" id="252740.A0A423V7T1"/>
<accession>A0A423V7T1</accession>
<sequence>MLHDHEFFLQCDPHMESFEVMGEVTSPTLPDGIKPLGSTISYKVTDHVETLPKGIWGSTVESTYEFTNVELGLFARIKSPLNVVMDTTWEIRENGGGLELVEDSSIKCSRLLVGIVKSLNEGGWSKIHAKMLDRLRGEIEGSEANGKTDTGLERILTPTTMSTEEGPLVSDMTSWQATRPLVYSSIAFIAVDTVIVAAKTYSRLQIAKLPFWWDDFWIVLAYILLMPICAMGIAMAKVEVNWNNEDRIVLNLEENEILLKMIYALLQFLITSYALTRYSILALYLRIFSGKRLRIAVWCVIAFVTLQWLGFGITAFFQCHPVAYFWDRSIPGGTCVDVDNFYRSVTPFNLLVDVVLILMPLPTVWQLKASTTRKWALTFLFGIGIVALVASSIRFAVYDTHTAKYIAPSYTNVMIMWLVIEPSIYLIVACLPAMHHIVAAAVPQRIANWMSDRMGRLSRMQITLGRSKTGATSPTSDSRGLTDENEIGFELGSSAMAQYESKASHSSIRPVQDPWMENNGIIVTTEVTLTVTQEERIERVLGF</sequence>
<keyword evidence="2 6" id="KW-0812">Transmembrane</keyword>
<comment type="subcellular location">
    <subcellularLocation>
        <location evidence="1">Membrane</location>
        <topology evidence="1">Multi-pass membrane protein</topology>
    </subcellularLocation>
</comment>
<evidence type="ECO:0000256" key="3">
    <source>
        <dbReference type="ARBA" id="ARBA00022989"/>
    </source>
</evidence>
<feature type="domain" description="DUF7053" evidence="8">
    <location>
        <begin position="1"/>
        <end position="135"/>
    </location>
</feature>
<evidence type="ECO:0000256" key="4">
    <source>
        <dbReference type="ARBA" id="ARBA00023136"/>
    </source>
</evidence>